<gene>
    <name evidence="4" type="ORF">CU100_07890</name>
</gene>
<sequence length="218" mass="24449">MARTTGSDGERTRSAIDTAAKRLIARVGYEAMSMRQLADEVGVQSAAFYRYYPNKQELLFSVMRNHMDCVLSAWDAENGKGQTALKRLSTFIRFHIRFHVERRDDVHIANMELRSLNPENRAIIVELRARYENSLRDILDDGVDAREFAIDDIALTTRAIIAMITGVTAWFKPGDRLSVDQVAEKYVSMGLRLVGAKNIATTKAGGQNVSVGPKIRTL</sequence>
<name>A0A2P7B270_9HYPH</name>
<dbReference type="PRINTS" id="PR00455">
    <property type="entry name" value="HTHTETR"/>
</dbReference>
<protein>
    <submittedName>
        <fullName evidence="4">TetR/AcrR family transcriptional regulator</fullName>
    </submittedName>
</protein>
<dbReference type="InterPro" id="IPR050109">
    <property type="entry name" value="HTH-type_TetR-like_transc_reg"/>
</dbReference>
<dbReference type="InterPro" id="IPR001647">
    <property type="entry name" value="HTH_TetR"/>
</dbReference>
<evidence type="ECO:0000256" key="2">
    <source>
        <dbReference type="PROSITE-ProRule" id="PRU00335"/>
    </source>
</evidence>
<dbReference type="Proteomes" id="UP000241158">
    <property type="component" value="Unassembled WGS sequence"/>
</dbReference>
<reference evidence="5" key="1">
    <citation type="submission" date="2017-11" db="EMBL/GenBank/DDBJ databases">
        <authorList>
            <person name="Kuznetsova I."/>
            <person name="Sazanova A."/>
            <person name="Chirak E."/>
            <person name="Safronova V."/>
            <person name="Willems A."/>
        </authorList>
    </citation>
    <scope>NUCLEOTIDE SEQUENCE [LARGE SCALE GENOMIC DNA]</scope>
    <source>
        <strain evidence="5">PEPV15</strain>
    </source>
</reference>
<organism evidence="4 5">
    <name type="scientific">Phyllobacterium endophyticum</name>
    <dbReference type="NCBI Taxonomy" id="1149773"/>
    <lineage>
        <taxon>Bacteria</taxon>
        <taxon>Pseudomonadati</taxon>
        <taxon>Pseudomonadota</taxon>
        <taxon>Alphaproteobacteria</taxon>
        <taxon>Hyphomicrobiales</taxon>
        <taxon>Phyllobacteriaceae</taxon>
        <taxon>Phyllobacterium</taxon>
    </lineage>
</organism>
<dbReference type="GO" id="GO:0000976">
    <property type="term" value="F:transcription cis-regulatory region binding"/>
    <property type="evidence" value="ECO:0007669"/>
    <property type="project" value="TreeGrafter"/>
</dbReference>
<proteinExistence type="predicted"/>
<dbReference type="PANTHER" id="PTHR30055:SF200">
    <property type="entry name" value="HTH-TYPE TRANSCRIPTIONAL REPRESSOR BDCR"/>
    <property type="match status" value="1"/>
</dbReference>
<evidence type="ECO:0000313" key="4">
    <source>
        <dbReference type="EMBL" id="PSH60576.1"/>
    </source>
</evidence>
<dbReference type="InterPro" id="IPR009057">
    <property type="entry name" value="Homeodomain-like_sf"/>
</dbReference>
<dbReference type="PROSITE" id="PS50977">
    <property type="entry name" value="HTH_TETR_2"/>
    <property type="match status" value="1"/>
</dbReference>
<evidence type="ECO:0000313" key="5">
    <source>
        <dbReference type="Proteomes" id="UP000241158"/>
    </source>
</evidence>
<dbReference type="OrthoDB" id="9779746at2"/>
<keyword evidence="5" id="KW-1185">Reference proteome</keyword>
<feature type="domain" description="HTH tetR-type" evidence="3">
    <location>
        <begin position="10"/>
        <end position="70"/>
    </location>
</feature>
<dbReference type="PANTHER" id="PTHR30055">
    <property type="entry name" value="HTH-TYPE TRANSCRIPTIONAL REGULATOR RUTR"/>
    <property type="match status" value="1"/>
</dbReference>
<comment type="caution">
    <text evidence="4">The sequence shown here is derived from an EMBL/GenBank/DDBJ whole genome shotgun (WGS) entry which is preliminary data.</text>
</comment>
<feature type="DNA-binding region" description="H-T-H motif" evidence="2">
    <location>
        <begin position="33"/>
        <end position="52"/>
    </location>
</feature>
<accession>A0A2P7B270</accession>
<dbReference type="EMBL" id="PGGN01000001">
    <property type="protein sequence ID" value="PSH60576.1"/>
    <property type="molecule type" value="Genomic_DNA"/>
</dbReference>
<keyword evidence="1 2" id="KW-0238">DNA-binding</keyword>
<dbReference type="Pfam" id="PF17932">
    <property type="entry name" value="TetR_C_24"/>
    <property type="match status" value="1"/>
</dbReference>
<dbReference type="InterPro" id="IPR036271">
    <property type="entry name" value="Tet_transcr_reg_TetR-rel_C_sf"/>
</dbReference>
<dbReference type="InterPro" id="IPR041490">
    <property type="entry name" value="KstR2_TetR_C"/>
</dbReference>
<dbReference type="SUPFAM" id="SSF48498">
    <property type="entry name" value="Tetracyclin repressor-like, C-terminal domain"/>
    <property type="match status" value="1"/>
</dbReference>
<dbReference type="Gene3D" id="1.10.357.10">
    <property type="entry name" value="Tetracycline Repressor, domain 2"/>
    <property type="match status" value="1"/>
</dbReference>
<dbReference type="AlphaFoldDB" id="A0A2P7B270"/>
<dbReference type="Pfam" id="PF00440">
    <property type="entry name" value="TetR_N"/>
    <property type="match status" value="1"/>
</dbReference>
<evidence type="ECO:0000259" key="3">
    <source>
        <dbReference type="PROSITE" id="PS50977"/>
    </source>
</evidence>
<dbReference type="SUPFAM" id="SSF46689">
    <property type="entry name" value="Homeodomain-like"/>
    <property type="match status" value="1"/>
</dbReference>
<evidence type="ECO:0000256" key="1">
    <source>
        <dbReference type="ARBA" id="ARBA00023125"/>
    </source>
</evidence>
<dbReference type="GO" id="GO:0003700">
    <property type="term" value="F:DNA-binding transcription factor activity"/>
    <property type="evidence" value="ECO:0007669"/>
    <property type="project" value="TreeGrafter"/>
</dbReference>